<accession>A0ABW4ZJX1</accession>
<dbReference type="PIRSF" id="PIRSF015921">
    <property type="entry name" value="FA_sphinglp_des"/>
    <property type="match status" value="1"/>
</dbReference>
<feature type="transmembrane region" description="Helical" evidence="1">
    <location>
        <begin position="38"/>
        <end position="59"/>
    </location>
</feature>
<sequence length="353" mass="40920">MSKISFTNSNPVFYKRLKEKVNSYFDQNKISPKGGTQLLLKSTIITFSAVVIYIVLVFFTPGALVSAFLCALFGCNLAIIGFNIMHEGGHGSFSKHKWLNDISAYSLNALGGTIYFWKQRHNIEHHTYTNIEGLDHDIDIKFMRMHAEQRKRKYHKFQHLYWVLLYGISYIVWILYQDFEKYFRIKNDPAAKKLTRKEHLIFWATKFLYLTVYLIIPCIMVGVVNAFTGFLIAAIICGFCISMVFQLAHVVEGTNFPEPDIASNKIAREWAIHQVSTTANFATKSRLVSWFLGGLNFQVEHHLFPGISHIHYPYINRIIKETCTEFNITYLEHKTIARAFMSHLVHLRKLGLY</sequence>
<evidence type="ECO:0000313" key="3">
    <source>
        <dbReference type="EMBL" id="MFD2162349.1"/>
    </source>
</evidence>
<dbReference type="InterPro" id="IPR005804">
    <property type="entry name" value="FA_desaturase_dom"/>
</dbReference>
<keyword evidence="1" id="KW-1133">Transmembrane helix</keyword>
<feature type="transmembrane region" description="Helical" evidence="1">
    <location>
        <begin position="65"/>
        <end position="86"/>
    </location>
</feature>
<dbReference type="RefSeq" id="WP_255903793.1">
    <property type="nucleotide sequence ID" value="NZ_JAFMZO010000003.1"/>
</dbReference>
<organism evidence="3 4">
    <name type="scientific">Paradesertivirga mongoliensis</name>
    <dbReference type="NCBI Taxonomy" id="2100740"/>
    <lineage>
        <taxon>Bacteria</taxon>
        <taxon>Pseudomonadati</taxon>
        <taxon>Bacteroidota</taxon>
        <taxon>Sphingobacteriia</taxon>
        <taxon>Sphingobacteriales</taxon>
        <taxon>Sphingobacteriaceae</taxon>
        <taxon>Paradesertivirga</taxon>
    </lineage>
</organism>
<dbReference type="Pfam" id="PF00487">
    <property type="entry name" value="FA_desaturase"/>
    <property type="match status" value="1"/>
</dbReference>
<keyword evidence="1" id="KW-0472">Membrane</keyword>
<dbReference type="EMBL" id="JBHUHZ010000001">
    <property type="protein sequence ID" value="MFD2162349.1"/>
    <property type="molecule type" value="Genomic_DNA"/>
</dbReference>
<dbReference type="InterPro" id="IPR012171">
    <property type="entry name" value="Fatty_acid_desaturase"/>
</dbReference>
<evidence type="ECO:0000313" key="4">
    <source>
        <dbReference type="Proteomes" id="UP001597387"/>
    </source>
</evidence>
<evidence type="ECO:0000256" key="1">
    <source>
        <dbReference type="SAM" id="Phobius"/>
    </source>
</evidence>
<dbReference type="PANTHER" id="PTHR19353:SF19">
    <property type="entry name" value="DELTA(5) FATTY ACID DESATURASE C-RELATED"/>
    <property type="match status" value="1"/>
</dbReference>
<dbReference type="Proteomes" id="UP001597387">
    <property type="component" value="Unassembled WGS sequence"/>
</dbReference>
<evidence type="ECO:0000259" key="2">
    <source>
        <dbReference type="Pfam" id="PF00487"/>
    </source>
</evidence>
<keyword evidence="4" id="KW-1185">Reference proteome</keyword>
<dbReference type="PANTHER" id="PTHR19353">
    <property type="entry name" value="FATTY ACID DESATURASE 2"/>
    <property type="match status" value="1"/>
</dbReference>
<comment type="caution">
    <text evidence="3">The sequence shown here is derived from an EMBL/GenBank/DDBJ whole genome shotgun (WGS) entry which is preliminary data.</text>
</comment>
<feature type="transmembrane region" description="Helical" evidence="1">
    <location>
        <begin position="230"/>
        <end position="251"/>
    </location>
</feature>
<feature type="transmembrane region" description="Helical" evidence="1">
    <location>
        <begin position="200"/>
        <end position="224"/>
    </location>
</feature>
<proteinExistence type="predicted"/>
<feature type="domain" description="Fatty acid desaturase" evidence="2">
    <location>
        <begin position="66"/>
        <end position="332"/>
    </location>
</feature>
<protein>
    <submittedName>
        <fullName evidence="3">Fatty acid desaturase family protein</fullName>
    </submittedName>
</protein>
<keyword evidence="1" id="KW-0812">Transmembrane</keyword>
<name>A0ABW4ZJX1_9SPHI</name>
<reference evidence="4" key="1">
    <citation type="journal article" date="2019" name="Int. J. Syst. Evol. Microbiol.">
        <title>The Global Catalogue of Microorganisms (GCM) 10K type strain sequencing project: providing services to taxonomists for standard genome sequencing and annotation.</title>
        <authorList>
            <consortium name="The Broad Institute Genomics Platform"/>
            <consortium name="The Broad Institute Genome Sequencing Center for Infectious Disease"/>
            <person name="Wu L."/>
            <person name="Ma J."/>
        </authorList>
    </citation>
    <scope>NUCLEOTIDE SEQUENCE [LARGE SCALE GENOMIC DNA]</scope>
    <source>
        <strain evidence="4">KCTC 42217</strain>
    </source>
</reference>
<feature type="transmembrane region" description="Helical" evidence="1">
    <location>
        <begin position="160"/>
        <end position="179"/>
    </location>
</feature>
<gene>
    <name evidence="3" type="ORF">ACFSJU_08085</name>
</gene>
<dbReference type="CDD" id="cd03506">
    <property type="entry name" value="Delta6-FADS-like"/>
    <property type="match status" value="1"/>
</dbReference>